<protein>
    <recommendedName>
        <fullName evidence="5">PsiF repeat-containing protein</fullName>
    </recommendedName>
</protein>
<evidence type="ECO:0000256" key="2">
    <source>
        <dbReference type="SAM" id="SignalP"/>
    </source>
</evidence>
<dbReference type="Proteomes" id="UP000611500">
    <property type="component" value="Unassembled WGS sequence"/>
</dbReference>
<feature type="compositionally biased region" description="Basic and acidic residues" evidence="1">
    <location>
        <begin position="94"/>
        <end position="104"/>
    </location>
</feature>
<organism evidence="3 4">
    <name type="scientific">Pseudodonghicola xiamenensis</name>
    <dbReference type="NCBI Taxonomy" id="337702"/>
    <lineage>
        <taxon>Bacteria</taxon>
        <taxon>Pseudomonadati</taxon>
        <taxon>Pseudomonadota</taxon>
        <taxon>Alphaproteobacteria</taxon>
        <taxon>Rhodobacterales</taxon>
        <taxon>Paracoccaceae</taxon>
        <taxon>Pseudodonghicola</taxon>
    </lineage>
</organism>
<evidence type="ECO:0000313" key="4">
    <source>
        <dbReference type="Proteomes" id="UP000611500"/>
    </source>
</evidence>
<reference evidence="3" key="2">
    <citation type="submission" date="2020-09" db="EMBL/GenBank/DDBJ databases">
        <authorList>
            <person name="Sun Q."/>
            <person name="Zhou Y."/>
        </authorList>
    </citation>
    <scope>NUCLEOTIDE SEQUENCE</scope>
    <source>
        <strain evidence="3">CGMCC 1.7081</strain>
    </source>
</reference>
<evidence type="ECO:0000313" key="3">
    <source>
        <dbReference type="EMBL" id="GHG81470.1"/>
    </source>
</evidence>
<feature type="signal peptide" evidence="2">
    <location>
        <begin position="1"/>
        <end position="29"/>
    </location>
</feature>
<dbReference type="EMBL" id="BNAP01000001">
    <property type="protein sequence ID" value="GHG81470.1"/>
    <property type="molecule type" value="Genomic_DNA"/>
</dbReference>
<proteinExistence type="predicted"/>
<feature type="compositionally biased region" description="Low complexity" evidence="1">
    <location>
        <begin position="82"/>
        <end position="93"/>
    </location>
</feature>
<sequence>MLGDMKRTRAIGLSAPLIALALLAGPAASGERANGAIEAACRSEAERLSGYRPPRLSTDVGGLHLELRGSVAVGVSKGGSGSSQSSPPFAGAASRERREAQQKAKYDDYLRKCLQRNFDAPLK</sequence>
<comment type="caution">
    <text evidence="3">The sequence shown here is derived from an EMBL/GenBank/DDBJ whole genome shotgun (WGS) entry which is preliminary data.</text>
</comment>
<feature type="chain" id="PRO_5035204557" description="PsiF repeat-containing protein" evidence="2">
    <location>
        <begin position="30"/>
        <end position="123"/>
    </location>
</feature>
<keyword evidence="4" id="KW-1185">Reference proteome</keyword>
<evidence type="ECO:0000256" key="1">
    <source>
        <dbReference type="SAM" id="MobiDB-lite"/>
    </source>
</evidence>
<evidence type="ECO:0008006" key="5">
    <source>
        <dbReference type="Google" id="ProtNLM"/>
    </source>
</evidence>
<reference evidence="3" key="1">
    <citation type="journal article" date="2014" name="Int. J. Syst. Evol. Microbiol.">
        <title>Complete genome sequence of Corynebacterium casei LMG S-19264T (=DSM 44701T), isolated from a smear-ripened cheese.</title>
        <authorList>
            <consortium name="US DOE Joint Genome Institute (JGI-PGF)"/>
            <person name="Walter F."/>
            <person name="Albersmeier A."/>
            <person name="Kalinowski J."/>
            <person name="Ruckert C."/>
        </authorList>
    </citation>
    <scope>NUCLEOTIDE SEQUENCE</scope>
    <source>
        <strain evidence="3">CGMCC 1.7081</strain>
    </source>
</reference>
<gene>
    <name evidence="3" type="ORF">GCM10010961_05530</name>
</gene>
<name>A0A8J3H337_9RHOB</name>
<keyword evidence="2" id="KW-0732">Signal</keyword>
<accession>A0A8J3H337</accession>
<dbReference type="AlphaFoldDB" id="A0A8J3H337"/>
<feature type="region of interest" description="Disordered" evidence="1">
    <location>
        <begin position="74"/>
        <end position="104"/>
    </location>
</feature>